<organism evidence="1 2">
    <name type="scientific">Aspergillus ellipticus CBS 707.79</name>
    <dbReference type="NCBI Taxonomy" id="1448320"/>
    <lineage>
        <taxon>Eukaryota</taxon>
        <taxon>Fungi</taxon>
        <taxon>Dikarya</taxon>
        <taxon>Ascomycota</taxon>
        <taxon>Pezizomycotina</taxon>
        <taxon>Eurotiomycetes</taxon>
        <taxon>Eurotiomycetidae</taxon>
        <taxon>Eurotiales</taxon>
        <taxon>Aspergillaceae</taxon>
        <taxon>Aspergillus</taxon>
        <taxon>Aspergillus subgen. Circumdati</taxon>
    </lineage>
</organism>
<dbReference type="VEuPathDB" id="FungiDB:BO71DRAFT_74750"/>
<sequence>MSQCYSVSTVEALSCRGVGLVEFNWVGCRYIYPPPIHRTSRITTRIVTVLIILVVLQTTPTINNTNCDQCTRTRNRQQTKYMLKTSPRHPTRPHTIGH</sequence>
<dbReference type="AlphaFoldDB" id="A0A319D0J7"/>
<proteinExistence type="predicted"/>
<dbReference type="EMBL" id="KZ825980">
    <property type="protein sequence ID" value="PYH90531.1"/>
    <property type="molecule type" value="Genomic_DNA"/>
</dbReference>
<reference evidence="1 2" key="1">
    <citation type="submission" date="2018-02" db="EMBL/GenBank/DDBJ databases">
        <title>The genomes of Aspergillus section Nigri reveals drivers in fungal speciation.</title>
        <authorList>
            <consortium name="DOE Joint Genome Institute"/>
            <person name="Vesth T.C."/>
            <person name="Nybo J."/>
            <person name="Theobald S."/>
            <person name="Brandl J."/>
            <person name="Frisvad J.C."/>
            <person name="Nielsen K.F."/>
            <person name="Lyhne E.K."/>
            <person name="Kogle M.E."/>
            <person name="Kuo A."/>
            <person name="Riley R."/>
            <person name="Clum A."/>
            <person name="Nolan M."/>
            <person name="Lipzen A."/>
            <person name="Salamov A."/>
            <person name="Henrissat B."/>
            <person name="Wiebenga A."/>
            <person name="De vries R.P."/>
            <person name="Grigoriev I.V."/>
            <person name="Mortensen U.H."/>
            <person name="Andersen M.R."/>
            <person name="Baker S.E."/>
        </authorList>
    </citation>
    <scope>NUCLEOTIDE SEQUENCE [LARGE SCALE GENOMIC DNA]</scope>
    <source>
        <strain evidence="1 2">CBS 707.79</strain>
    </source>
</reference>
<keyword evidence="2" id="KW-1185">Reference proteome</keyword>
<accession>A0A319D0J7</accession>
<protein>
    <submittedName>
        <fullName evidence="1">Uncharacterized protein</fullName>
    </submittedName>
</protein>
<gene>
    <name evidence="1" type="ORF">BO71DRAFT_74750</name>
</gene>
<evidence type="ECO:0000313" key="1">
    <source>
        <dbReference type="EMBL" id="PYH90531.1"/>
    </source>
</evidence>
<evidence type="ECO:0000313" key="2">
    <source>
        <dbReference type="Proteomes" id="UP000247810"/>
    </source>
</evidence>
<name>A0A319D0J7_9EURO</name>
<dbReference type="Proteomes" id="UP000247810">
    <property type="component" value="Unassembled WGS sequence"/>
</dbReference>